<feature type="transmembrane region" description="Helical" evidence="6">
    <location>
        <begin position="240"/>
        <end position="259"/>
    </location>
</feature>
<feature type="transmembrane region" description="Helical" evidence="6">
    <location>
        <begin position="72"/>
        <end position="92"/>
    </location>
</feature>
<evidence type="ECO:0000313" key="9">
    <source>
        <dbReference type="Proteomes" id="UP000190868"/>
    </source>
</evidence>
<dbReference type="Proteomes" id="UP000190868">
    <property type="component" value="Chromosome"/>
</dbReference>
<feature type="transmembrane region" description="Helical" evidence="6">
    <location>
        <begin position="12"/>
        <end position="29"/>
    </location>
</feature>
<evidence type="ECO:0000313" key="8">
    <source>
        <dbReference type="EMBL" id="AQW88256.1"/>
    </source>
</evidence>
<dbReference type="Pfam" id="PF00892">
    <property type="entry name" value="EamA"/>
    <property type="match status" value="2"/>
</dbReference>
<name>A0A1S6U937_9BACT</name>
<keyword evidence="2" id="KW-1003">Cell membrane</keyword>
<comment type="subcellular location">
    <subcellularLocation>
        <location evidence="1">Cell membrane</location>
        <topology evidence="1">Multi-pass membrane protein</topology>
    </subcellularLocation>
</comment>
<feature type="transmembrane region" description="Helical" evidence="6">
    <location>
        <begin position="265"/>
        <end position="286"/>
    </location>
</feature>
<feature type="domain" description="EamA" evidence="7">
    <location>
        <begin position="11"/>
        <end position="139"/>
    </location>
</feature>
<dbReference type="SUPFAM" id="SSF103481">
    <property type="entry name" value="Multidrug resistance efflux transporter EmrE"/>
    <property type="match status" value="2"/>
</dbReference>
<dbReference type="AlphaFoldDB" id="A0A1S6U937"/>
<keyword evidence="3 6" id="KW-0812">Transmembrane</keyword>
<evidence type="ECO:0000256" key="2">
    <source>
        <dbReference type="ARBA" id="ARBA00022475"/>
    </source>
</evidence>
<evidence type="ECO:0000256" key="4">
    <source>
        <dbReference type="ARBA" id="ARBA00022989"/>
    </source>
</evidence>
<organism evidence="8 9">
    <name type="scientific">Campylobacter pinnipediorum subsp. caledonicus</name>
    <dbReference type="NCBI Taxonomy" id="1874362"/>
    <lineage>
        <taxon>Bacteria</taxon>
        <taxon>Pseudomonadati</taxon>
        <taxon>Campylobacterota</taxon>
        <taxon>Epsilonproteobacteria</taxon>
        <taxon>Campylobacterales</taxon>
        <taxon>Campylobacteraceae</taxon>
        <taxon>Campylobacter</taxon>
    </lineage>
</organism>
<evidence type="ECO:0000256" key="5">
    <source>
        <dbReference type="ARBA" id="ARBA00023136"/>
    </source>
</evidence>
<feature type="transmembrane region" description="Helical" evidence="6">
    <location>
        <begin position="98"/>
        <end position="117"/>
    </location>
</feature>
<keyword evidence="4 6" id="KW-1133">Transmembrane helix</keyword>
<feature type="transmembrane region" description="Helical" evidence="6">
    <location>
        <begin position="177"/>
        <end position="197"/>
    </location>
</feature>
<reference evidence="9" key="1">
    <citation type="submission" date="2016-09" db="EMBL/GenBank/DDBJ databases">
        <title>Comparative genomics of the Campylobacter concisus group.</title>
        <authorList>
            <person name="Miller W.G."/>
            <person name="Yee E."/>
            <person name="Chapman M.H."/>
            <person name="Huynh S."/>
            <person name="Bono J.L."/>
            <person name="On S.L.W."/>
            <person name="StLeger J."/>
            <person name="Foster G."/>
            <person name="Parker C.T."/>
        </authorList>
    </citation>
    <scope>NUCLEOTIDE SEQUENCE [LARGE SCALE GENOMIC DNA]</scope>
    <source>
        <strain evidence="9">RM18021</strain>
    </source>
</reference>
<feature type="transmembrane region" description="Helical" evidence="6">
    <location>
        <begin position="41"/>
        <end position="60"/>
    </location>
</feature>
<dbReference type="InterPro" id="IPR037185">
    <property type="entry name" value="EmrE-like"/>
</dbReference>
<dbReference type="GO" id="GO:0005886">
    <property type="term" value="C:plasma membrane"/>
    <property type="evidence" value="ECO:0007669"/>
    <property type="project" value="UniProtKB-SubCell"/>
</dbReference>
<feature type="domain" description="EamA" evidence="7">
    <location>
        <begin position="147"/>
        <end position="280"/>
    </location>
</feature>
<evidence type="ECO:0000259" key="7">
    <source>
        <dbReference type="Pfam" id="PF00892"/>
    </source>
</evidence>
<dbReference type="PANTHER" id="PTHR42920">
    <property type="entry name" value="OS03G0707200 PROTEIN-RELATED"/>
    <property type="match status" value="1"/>
</dbReference>
<evidence type="ECO:0000256" key="3">
    <source>
        <dbReference type="ARBA" id="ARBA00022692"/>
    </source>
</evidence>
<protein>
    <submittedName>
        <fullName evidence="8">Putative membrane protein, putative permease (EamA domain), type 5</fullName>
    </submittedName>
</protein>
<feature type="transmembrane region" description="Helical" evidence="6">
    <location>
        <begin position="122"/>
        <end position="138"/>
    </location>
</feature>
<dbReference type="PANTHER" id="PTHR42920:SF5">
    <property type="entry name" value="EAMA DOMAIN-CONTAINING PROTEIN"/>
    <property type="match status" value="1"/>
</dbReference>
<evidence type="ECO:0000256" key="1">
    <source>
        <dbReference type="ARBA" id="ARBA00004651"/>
    </source>
</evidence>
<proteinExistence type="predicted"/>
<dbReference type="InterPro" id="IPR051258">
    <property type="entry name" value="Diverse_Substrate_Transporter"/>
</dbReference>
<feature type="transmembrane region" description="Helical" evidence="6">
    <location>
        <begin position="150"/>
        <end position="170"/>
    </location>
</feature>
<sequence>MTSRAKELYSDISLFLVAIVWGITFLPMSKALHTNGVFTILFWRFLIAFLLMFLISFKFIKKADKNSIKHGAILGIFLFMGFAVQTFALKYIPSSTVAFITGLNVVFVPFVVFVFFAKKIAIYSYMGAFLSALGLYLLSNTELGFTKGEFLSIICALAYTLHIVLTSEFAKKSDTIVLVNVQFLVVTILNFICAILFEGDAIPVVNFDFVTAVLITSIFATVIAFYVQTKAQEFASPIKTSLIFTFEPVTAGIVGYFIGKENLGQTQIIGAFAILFGISISEIGSYKKHLH</sequence>
<dbReference type="EMBL" id="CP017258">
    <property type="protein sequence ID" value="AQW88256.1"/>
    <property type="molecule type" value="Genomic_DNA"/>
</dbReference>
<keyword evidence="5 6" id="KW-0472">Membrane</keyword>
<evidence type="ECO:0000256" key="6">
    <source>
        <dbReference type="SAM" id="Phobius"/>
    </source>
</evidence>
<dbReference type="RefSeq" id="WP_078424734.1">
    <property type="nucleotide sequence ID" value="NZ_CP017258.1"/>
</dbReference>
<gene>
    <name evidence="8" type="ORF">CPIN18021_1470</name>
</gene>
<accession>A0A1S6U937</accession>
<dbReference type="InterPro" id="IPR000620">
    <property type="entry name" value="EamA_dom"/>
</dbReference>
<keyword evidence="9" id="KW-1185">Reference proteome</keyword>
<feature type="transmembrane region" description="Helical" evidence="6">
    <location>
        <begin position="209"/>
        <end position="228"/>
    </location>
</feature>